<gene>
    <name evidence="7" type="ORF">GA0070624_4821</name>
</gene>
<dbReference type="FunFam" id="3.40.605.10:FF:000007">
    <property type="entry name" value="NAD/NADP-dependent betaine aldehyde dehydrogenase"/>
    <property type="match status" value="1"/>
</dbReference>
<evidence type="ECO:0000256" key="1">
    <source>
        <dbReference type="ARBA" id="ARBA00009986"/>
    </source>
</evidence>
<comment type="similarity">
    <text evidence="1 5">Belongs to the aldehyde dehydrogenase family.</text>
</comment>
<evidence type="ECO:0000256" key="5">
    <source>
        <dbReference type="RuleBase" id="RU003345"/>
    </source>
</evidence>
<dbReference type="Gene3D" id="3.40.309.10">
    <property type="entry name" value="Aldehyde Dehydrogenase, Chain A, domain 2"/>
    <property type="match status" value="1"/>
</dbReference>
<dbReference type="PANTHER" id="PTHR42986">
    <property type="entry name" value="BENZALDEHYDE DEHYDROGENASE YFMT"/>
    <property type="match status" value="1"/>
</dbReference>
<reference evidence="8" key="1">
    <citation type="submission" date="2016-06" db="EMBL/GenBank/DDBJ databases">
        <authorList>
            <person name="Varghese N."/>
            <person name="Submissions Spin"/>
        </authorList>
    </citation>
    <scope>NUCLEOTIDE SEQUENCE [LARGE SCALE GENOMIC DNA]</scope>
    <source>
        <strain evidence="8">DSM 45431</strain>
    </source>
</reference>
<dbReference type="AlphaFoldDB" id="A0A1C6SWX0"/>
<dbReference type="PANTHER" id="PTHR42986:SF1">
    <property type="entry name" value="BENZALDEHYDE DEHYDROGENASE YFMT"/>
    <property type="match status" value="1"/>
</dbReference>
<evidence type="ECO:0000313" key="8">
    <source>
        <dbReference type="Proteomes" id="UP000199413"/>
    </source>
</evidence>
<dbReference type="GO" id="GO:0016620">
    <property type="term" value="F:oxidoreductase activity, acting on the aldehyde or oxo group of donors, NAD or NADP as acceptor"/>
    <property type="evidence" value="ECO:0007669"/>
    <property type="project" value="InterPro"/>
</dbReference>
<accession>A0A1C6SWX0</accession>
<dbReference type="PROSITE" id="PS00687">
    <property type="entry name" value="ALDEHYDE_DEHYDR_GLU"/>
    <property type="match status" value="1"/>
</dbReference>
<sequence length="486" mass="50793">MTLLDTATWHGMVYSDGWVEAAGGTRPVLSPATREEISQVGVANADDVARACARAAEAQRGWAAASYLERAAVLRRAGQLWEQHAADVGDWLVREAGSIPPKAGVETDTAAQECYEAAALASHPLGEIIPSGQPRLSLARRLPVGVVGVIAPFNFPLILAIRSVAPALALGNAVVLKPDPRTAIAGGLAIARIFEEAGLPEGLLHVLPGGVEAGEALVADPHVRVISFTGSTAAGRKVGEAAARHLKRAHLELGGNSALIVLDDADLDLAASAGAWGSFLHQGQICMTTGRHLVHESLAERYVEKLAEKADHLPVGDPAKEQVALGPIIDERQRDKIHSLVTASVDAGARLAAGGTYEGLFYRPTVLADVTPTTPAYAQEVFGPVAPVIAFRDLDEAAALARDTEYGLSLGILSRDVMKAMALADRIPSGIVHINDQTVSDEAVAPFGGVGASGTGSRFGGPAANVEAFTETQWLTMQGTIARYPF</sequence>
<evidence type="ECO:0000256" key="2">
    <source>
        <dbReference type="ARBA" id="ARBA00023002"/>
    </source>
</evidence>
<dbReference type="Pfam" id="PF00171">
    <property type="entry name" value="Aldedh"/>
    <property type="match status" value="1"/>
</dbReference>
<evidence type="ECO:0000259" key="6">
    <source>
        <dbReference type="Pfam" id="PF00171"/>
    </source>
</evidence>
<dbReference type="CDD" id="cd07152">
    <property type="entry name" value="ALDH_BenzADH"/>
    <property type="match status" value="1"/>
</dbReference>
<dbReference type="InterPro" id="IPR029510">
    <property type="entry name" value="Ald_DH_CS_GLU"/>
</dbReference>
<name>A0A1C6SWX0_9ACTN</name>
<evidence type="ECO:0000256" key="4">
    <source>
        <dbReference type="PROSITE-ProRule" id="PRU10007"/>
    </source>
</evidence>
<evidence type="ECO:0000313" key="7">
    <source>
        <dbReference type="EMBL" id="SCL33783.1"/>
    </source>
</evidence>
<keyword evidence="3" id="KW-0520">NAD</keyword>
<organism evidence="7 8">
    <name type="scientific">Micromonospora rhizosphaerae</name>
    <dbReference type="NCBI Taxonomy" id="568872"/>
    <lineage>
        <taxon>Bacteria</taxon>
        <taxon>Bacillati</taxon>
        <taxon>Actinomycetota</taxon>
        <taxon>Actinomycetes</taxon>
        <taxon>Micromonosporales</taxon>
        <taxon>Micromonosporaceae</taxon>
        <taxon>Micromonospora</taxon>
    </lineage>
</organism>
<dbReference type="InterPro" id="IPR015590">
    <property type="entry name" value="Aldehyde_DH_dom"/>
</dbReference>
<dbReference type="InterPro" id="IPR016162">
    <property type="entry name" value="Ald_DH_N"/>
</dbReference>
<dbReference type="Gene3D" id="3.40.605.10">
    <property type="entry name" value="Aldehyde Dehydrogenase, Chain A, domain 1"/>
    <property type="match status" value="1"/>
</dbReference>
<dbReference type="InterPro" id="IPR016161">
    <property type="entry name" value="Ald_DH/histidinol_DH"/>
</dbReference>
<dbReference type="Proteomes" id="UP000199413">
    <property type="component" value="Unassembled WGS sequence"/>
</dbReference>
<proteinExistence type="inferred from homology"/>
<feature type="domain" description="Aldehyde dehydrogenase" evidence="6">
    <location>
        <begin position="18"/>
        <end position="474"/>
    </location>
</feature>
<dbReference type="EMBL" id="FMHV01000002">
    <property type="protein sequence ID" value="SCL33783.1"/>
    <property type="molecule type" value="Genomic_DNA"/>
</dbReference>
<dbReference type="SUPFAM" id="SSF53720">
    <property type="entry name" value="ALDH-like"/>
    <property type="match status" value="1"/>
</dbReference>
<dbReference type="RefSeq" id="WP_091344777.1">
    <property type="nucleotide sequence ID" value="NZ_FMHV01000002.1"/>
</dbReference>
<protein>
    <submittedName>
        <fullName evidence="7">Benzaldehyde dehydrogenase (NAD)</fullName>
    </submittedName>
</protein>
<evidence type="ECO:0000256" key="3">
    <source>
        <dbReference type="ARBA" id="ARBA00023027"/>
    </source>
</evidence>
<feature type="active site" evidence="4">
    <location>
        <position position="252"/>
    </location>
</feature>
<keyword evidence="8" id="KW-1185">Reference proteome</keyword>
<dbReference type="OrthoDB" id="3802174at2"/>
<keyword evidence="2 5" id="KW-0560">Oxidoreductase</keyword>
<dbReference type="InterPro" id="IPR016163">
    <property type="entry name" value="Ald_DH_C"/>
</dbReference>
<dbReference type="STRING" id="568872.GA0070624_4821"/>